<keyword evidence="6 11" id="KW-0418">Kinase</keyword>
<dbReference type="EMBL" id="FOEF01000023">
    <property type="protein sequence ID" value="SEP52980.1"/>
    <property type="molecule type" value="Genomic_DNA"/>
</dbReference>
<dbReference type="GO" id="GO:0000155">
    <property type="term" value="F:phosphorelay sensor kinase activity"/>
    <property type="evidence" value="ECO:0007669"/>
    <property type="project" value="InterPro"/>
</dbReference>
<feature type="transmembrane region" description="Helical" evidence="9">
    <location>
        <begin position="12"/>
        <end position="29"/>
    </location>
</feature>
<dbReference type="Pfam" id="PF07730">
    <property type="entry name" value="HisKA_3"/>
    <property type="match status" value="1"/>
</dbReference>
<dbReference type="Gene3D" id="3.30.565.10">
    <property type="entry name" value="Histidine kinase-like ATPase, C-terminal domain"/>
    <property type="match status" value="1"/>
</dbReference>
<keyword evidence="5" id="KW-0547">Nucleotide-binding</keyword>
<gene>
    <name evidence="11" type="ORF">SAMN04489732_123107</name>
</gene>
<organism evidence="11 12">
    <name type="scientific">Amycolatopsis saalfeldensis</name>
    <dbReference type="NCBI Taxonomy" id="394193"/>
    <lineage>
        <taxon>Bacteria</taxon>
        <taxon>Bacillati</taxon>
        <taxon>Actinomycetota</taxon>
        <taxon>Actinomycetes</taxon>
        <taxon>Pseudonocardiales</taxon>
        <taxon>Pseudonocardiaceae</taxon>
        <taxon>Amycolatopsis</taxon>
    </lineage>
</organism>
<dbReference type="GO" id="GO:0046983">
    <property type="term" value="F:protein dimerization activity"/>
    <property type="evidence" value="ECO:0007669"/>
    <property type="project" value="InterPro"/>
</dbReference>
<dbReference type="PANTHER" id="PTHR24421">
    <property type="entry name" value="NITRATE/NITRITE SENSOR PROTEIN NARX-RELATED"/>
    <property type="match status" value="1"/>
</dbReference>
<evidence type="ECO:0000256" key="3">
    <source>
        <dbReference type="ARBA" id="ARBA00022553"/>
    </source>
</evidence>
<dbReference type="AlphaFoldDB" id="A0A1H8YLD8"/>
<evidence type="ECO:0000259" key="10">
    <source>
        <dbReference type="Pfam" id="PF07730"/>
    </source>
</evidence>
<keyword evidence="8" id="KW-0902">Two-component regulatory system</keyword>
<keyword evidence="3" id="KW-0597">Phosphoprotein</keyword>
<evidence type="ECO:0000256" key="4">
    <source>
        <dbReference type="ARBA" id="ARBA00022679"/>
    </source>
</evidence>
<feature type="domain" description="Signal transduction histidine kinase subgroup 3 dimerisation and phosphoacceptor" evidence="10">
    <location>
        <begin position="187"/>
        <end position="265"/>
    </location>
</feature>
<accession>A0A1H8YLD8</accession>
<evidence type="ECO:0000256" key="9">
    <source>
        <dbReference type="SAM" id="Phobius"/>
    </source>
</evidence>
<dbReference type="RefSeq" id="WP_091627281.1">
    <property type="nucleotide sequence ID" value="NZ_FOEF01000023.1"/>
</dbReference>
<dbReference type="OrthoDB" id="227596at2"/>
<dbReference type="Proteomes" id="UP000198582">
    <property type="component" value="Unassembled WGS sequence"/>
</dbReference>
<dbReference type="CDD" id="cd16917">
    <property type="entry name" value="HATPase_UhpB-NarQ-NarX-like"/>
    <property type="match status" value="1"/>
</dbReference>
<dbReference type="InterPro" id="IPR036890">
    <property type="entry name" value="HATPase_C_sf"/>
</dbReference>
<dbReference type="EC" id="2.7.13.3" evidence="2"/>
<name>A0A1H8YLD8_9PSEU</name>
<evidence type="ECO:0000313" key="12">
    <source>
        <dbReference type="Proteomes" id="UP000198582"/>
    </source>
</evidence>
<keyword evidence="7" id="KW-0067">ATP-binding</keyword>
<keyword evidence="9" id="KW-0812">Transmembrane</keyword>
<keyword evidence="12" id="KW-1185">Reference proteome</keyword>
<reference evidence="11 12" key="1">
    <citation type="submission" date="2016-10" db="EMBL/GenBank/DDBJ databases">
        <authorList>
            <person name="de Groot N.N."/>
        </authorList>
    </citation>
    <scope>NUCLEOTIDE SEQUENCE [LARGE SCALE GENOMIC DNA]</scope>
    <source>
        <strain evidence="11 12">DSM 44993</strain>
    </source>
</reference>
<comment type="catalytic activity">
    <reaction evidence="1">
        <text>ATP + protein L-histidine = ADP + protein N-phospho-L-histidine.</text>
        <dbReference type="EC" id="2.7.13.3"/>
    </reaction>
</comment>
<dbReference type="GO" id="GO:0005524">
    <property type="term" value="F:ATP binding"/>
    <property type="evidence" value="ECO:0007669"/>
    <property type="project" value="UniProtKB-KW"/>
</dbReference>
<keyword evidence="9" id="KW-1133">Transmembrane helix</keyword>
<sequence>MRDISGSLARQSLLVAVVCLVCDASLFILRGPLGEAGWRAWAVLLGGVAVDLALAGAARHSGWVALAHAIVFASGPILLCPCTGYVIGNNAGLLIAGYRAGAWLRTGPAVLALAATVTGIGTSEWLGGGRGAAAPLILISMGVTGLLPWLVGRYTTARRAYIADLERATEQRQRHEAEAVRRAVLEERETIARDLHDVISHHVSAIGVHAGAARLSLPTKALPTTNNPGDGEGDAAVRQSLGAVESASRSAMADLRRLLDLLHARDDEAGQPGLDNLDELLGTVREAGLPVHLTVHGDVREIPGSLDVALYRIAQEALTNALRHGTGPVEIELDRRRTEIVLAVTNRVSSARPDGEGAHRGLAGIRQRVTLFGGKVEYGQLPDGPSWRVRASFPLEVA</sequence>
<dbReference type="InterPro" id="IPR050482">
    <property type="entry name" value="Sensor_HK_TwoCompSys"/>
</dbReference>
<feature type="transmembrane region" description="Helical" evidence="9">
    <location>
        <begin position="64"/>
        <end position="88"/>
    </location>
</feature>
<dbReference type="GO" id="GO:0016020">
    <property type="term" value="C:membrane"/>
    <property type="evidence" value="ECO:0007669"/>
    <property type="project" value="InterPro"/>
</dbReference>
<evidence type="ECO:0000256" key="6">
    <source>
        <dbReference type="ARBA" id="ARBA00022777"/>
    </source>
</evidence>
<proteinExistence type="predicted"/>
<evidence type="ECO:0000256" key="5">
    <source>
        <dbReference type="ARBA" id="ARBA00022741"/>
    </source>
</evidence>
<feature type="transmembrane region" description="Helical" evidence="9">
    <location>
        <begin position="132"/>
        <end position="151"/>
    </location>
</feature>
<protein>
    <recommendedName>
        <fullName evidence="2">histidine kinase</fullName>
        <ecNumber evidence="2">2.7.13.3</ecNumber>
    </recommendedName>
</protein>
<dbReference type="STRING" id="394193.SAMN04489732_123107"/>
<feature type="transmembrane region" description="Helical" evidence="9">
    <location>
        <begin position="100"/>
        <end position="120"/>
    </location>
</feature>
<dbReference type="Gene3D" id="1.20.5.1930">
    <property type="match status" value="1"/>
</dbReference>
<evidence type="ECO:0000256" key="8">
    <source>
        <dbReference type="ARBA" id="ARBA00023012"/>
    </source>
</evidence>
<evidence type="ECO:0000256" key="7">
    <source>
        <dbReference type="ARBA" id="ARBA00022840"/>
    </source>
</evidence>
<keyword evidence="9" id="KW-0472">Membrane</keyword>
<evidence type="ECO:0000313" key="11">
    <source>
        <dbReference type="EMBL" id="SEP52980.1"/>
    </source>
</evidence>
<evidence type="ECO:0000256" key="1">
    <source>
        <dbReference type="ARBA" id="ARBA00000085"/>
    </source>
</evidence>
<evidence type="ECO:0000256" key="2">
    <source>
        <dbReference type="ARBA" id="ARBA00012438"/>
    </source>
</evidence>
<keyword evidence="4" id="KW-0808">Transferase</keyword>
<dbReference type="PANTHER" id="PTHR24421:SF10">
    <property type="entry name" value="NITRATE_NITRITE SENSOR PROTEIN NARQ"/>
    <property type="match status" value="1"/>
</dbReference>
<dbReference type="InterPro" id="IPR011712">
    <property type="entry name" value="Sig_transdc_His_kin_sub3_dim/P"/>
</dbReference>
<dbReference type="SUPFAM" id="SSF55874">
    <property type="entry name" value="ATPase domain of HSP90 chaperone/DNA topoisomerase II/histidine kinase"/>
    <property type="match status" value="1"/>
</dbReference>